<evidence type="ECO:0000313" key="5">
    <source>
        <dbReference type="EMBL" id="GGG06853.1"/>
    </source>
</evidence>
<dbReference type="InterPro" id="IPR003610">
    <property type="entry name" value="CBM5/12"/>
</dbReference>
<dbReference type="Pfam" id="PF02839">
    <property type="entry name" value="CBM_5_12"/>
    <property type="match status" value="2"/>
</dbReference>
<dbReference type="Gene3D" id="2.10.10.20">
    <property type="entry name" value="Carbohydrate-binding module superfamily 5/12"/>
    <property type="match status" value="2"/>
</dbReference>
<dbReference type="Pfam" id="PF03067">
    <property type="entry name" value="LPMO_10"/>
    <property type="match status" value="1"/>
</dbReference>
<dbReference type="InterPro" id="IPR051024">
    <property type="entry name" value="GlcNAc_Chitin_IntDeg"/>
</dbReference>
<dbReference type="InterPro" id="IPR004302">
    <property type="entry name" value="Cellulose/chitin-bd_N"/>
</dbReference>
<dbReference type="Proteomes" id="UP000608420">
    <property type="component" value="Unassembled WGS sequence"/>
</dbReference>
<dbReference type="InterPro" id="IPR036116">
    <property type="entry name" value="FN3_sf"/>
</dbReference>
<evidence type="ECO:0000313" key="6">
    <source>
        <dbReference type="Proteomes" id="UP000608420"/>
    </source>
</evidence>
<sequence length="502" mass="54905">MISKMFKRLNRNGEVRNHSWRKRTLQVAPLLVCGIIGSIIFADQVSAHGYIHSSRAALCKDLTNTKCGPVQYEPQSVEGLGSFPAKGPADGQIAGAGVFPQLDEQTASRWSKVTMNGGKNTIKWTLTAPHATREWKYYITKKDWNPDKPLARADFELIETFNDGGAKPPTTVVHQIDVPTDRSGYHVILGVWEIADTVNAFYQVMDVNLINDDNGNPNPGDTTAPTAPTAVTSPVQTTNTIELRWNAASDNVGVSHYDLYRNGVKVQTVIGTSVVDTGLEANTSYTYTVKAVDAAGNVSKESAAITVTTKPIPANDTTAPTAPTSLHTMGQTTSTIHLMWGESTDNVGVKHYEIYRNGVKVQTVTGTMTTDSGLQPNTEYTYFVKAVDAAGNVSDASNSITVKTQEQPTGDLPEWEATKVYTSGNRVLFQDAEYEAKWWTQGDQPDTSDAWKLLSSDITPVWNASKAYNGGDRVIYEGVTYQAKWWTQGNVPSKLDVWQVVQ</sequence>
<evidence type="ECO:0000256" key="2">
    <source>
        <dbReference type="ARBA" id="ARBA00022801"/>
    </source>
</evidence>
<dbReference type="PROSITE" id="PS50853">
    <property type="entry name" value="FN3"/>
    <property type="match status" value="2"/>
</dbReference>
<dbReference type="SUPFAM" id="SSF49265">
    <property type="entry name" value="Fibronectin type III"/>
    <property type="match status" value="1"/>
</dbReference>
<gene>
    <name evidence="5" type="ORF">GCM10010913_30850</name>
</gene>
<dbReference type="CDD" id="cd12215">
    <property type="entry name" value="ChiC_BD"/>
    <property type="match status" value="2"/>
</dbReference>
<keyword evidence="6" id="KW-1185">Reference proteome</keyword>
<feature type="domain" description="Fibronectin type-III" evidence="4">
    <location>
        <begin position="322"/>
        <end position="407"/>
    </location>
</feature>
<proteinExistence type="predicted"/>
<keyword evidence="3" id="KW-0624">Polysaccharide degradation</keyword>
<organism evidence="5 6">
    <name type="scientific">Paenibacillus aceti</name>
    <dbReference type="NCBI Taxonomy" id="1820010"/>
    <lineage>
        <taxon>Bacteria</taxon>
        <taxon>Bacillati</taxon>
        <taxon>Bacillota</taxon>
        <taxon>Bacilli</taxon>
        <taxon>Bacillales</taxon>
        <taxon>Paenibacillaceae</taxon>
        <taxon>Paenibacillus</taxon>
    </lineage>
</organism>
<dbReference type="PANTHER" id="PTHR34823:SF1">
    <property type="entry name" value="CHITIN-BINDING TYPE-4 DOMAIN-CONTAINING PROTEIN"/>
    <property type="match status" value="1"/>
</dbReference>
<accession>A0ABQ1W1N4</accession>
<keyword evidence="1" id="KW-0732">Signal</keyword>
<dbReference type="SUPFAM" id="SSF81296">
    <property type="entry name" value="E set domains"/>
    <property type="match status" value="1"/>
</dbReference>
<evidence type="ECO:0000256" key="3">
    <source>
        <dbReference type="ARBA" id="ARBA00023326"/>
    </source>
</evidence>
<dbReference type="Gene3D" id="2.60.40.10">
    <property type="entry name" value="Immunoglobulins"/>
    <property type="match status" value="2"/>
</dbReference>
<dbReference type="InterPro" id="IPR003961">
    <property type="entry name" value="FN3_dom"/>
</dbReference>
<dbReference type="CDD" id="cd00063">
    <property type="entry name" value="FN3"/>
    <property type="match status" value="2"/>
</dbReference>
<dbReference type="Pfam" id="PF00041">
    <property type="entry name" value="fn3"/>
    <property type="match status" value="2"/>
</dbReference>
<dbReference type="Gene3D" id="2.70.50.50">
    <property type="entry name" value="chitin-binding protein cbp21"/>
    <property type="match status" value="1"/>
</dbReference>
<dbReference type="PANTHER" id="PTHR34823">
    <property type="entry name" value="GLCNAC-BINDING PROTEIN A"/>
    <property type="match status" value="1"/>
</dbReference>
<dbReference type="InterPro" id="IPR014756">
    <property type="entry name" value="Ig_E-set"/>
</dbReference>
<dbReference type="SMART" id="SM00495">
    <property type="entry name" value="ChtBD3"/>
    <property type="match status" value="2"/>
</dbReference>
<comment type="caution">
    <text evidence="5">The sequence shown here is derived from an EMBL/GenBank/DDBJ whole genome shotgun (WGS) entry which is preliminary data.</text>
</comment>
<dbReference type="EMBL" id="BMIW01000023">
    <property type="protein sequence ID" value="GGG06853.1"/>
    <property type="molecule type" value="Genomic_DNA"/>
</dbReference>
<evidence type="ECO:0000259" key="4">
    <source>
        <dbReference type="PROSITE" id="PS50853"/>
    </source>
</evidence>
<evidence type="ECO:0000256" key="1">
    <source>
        <dbReference type="ARBA" id="ARBA00022729"/>
    </source>
</evidence>
<reference evidence="6" key="1">
    <citation type="journal article" date="2019" name="Int. J. Syst. Evol. Microbiol.">
        <title>The Global Catalogue of Microorganisms (GCM) 10K type strain sequencing project: providing services to taxonomists for standard genome sequencing and annotation.</title>
        <authorList>
            <consortium name="The Broad Institute Genomics Platform"/>
            <consortium name="The Broad Institute Genome Sequencing Center for Infectious Disease"/>
            <person name="Wu L."/>
            <person name="Ma J."/>
        </authorList>
    </citation>
    <scope>NUCLEOTIDE SEQUENCE [LARGE SCALE GENOMIC DNA]</scope>
    <source>
        <strain evidence="6">CGMCC 1.15420</strain>
    </source>
</reference>
<dbReference type="InterPro" id="IPR036573">
    <property type="entry name" value="CBM_sf_5/12"/>
</dbReference>
<keyword evidence="3" id="KW-0119">Carbohydrate metabolism</keyword>
<dbReference type="CDD" id="cd21177">
    <property type="entry name" value="LPMO_AA10"/>
    <property type="match status" value="1"/>
</dbReference>
<keyword evidence="2" id="KW-0378">Hydrolase</keyword>
<dbReference type="SMART" id="SM00060">
    <property type="entry name" value="FN3"/>
    <property type="match status" value="2"/>
</dbReference>
<name>A0ABQ1W1N4_9BACL</name>
<dbReference type="SUPFAM" id="SSF51055">
    <property type="entry name" value="Carbohydrate binding domain"/>
    <property type="match status" value="2"/>
</dbReference>
<dbReference type="InterPro" id="IPR013783">
    <property type="entry name" value="Ig-like_fold"/>
</dbReference>
<feature type="domain" description="Fibronectin type-III" evidence="4">
    <location>
        <begin position="227"/>
        <end position="312"/>
    </location>
</feature>
<protein>
    <submittedName>
        <fullName evidence="5">Chitin-binding protein</fullName>
    </submittedName>
</protein>